<gene>
    <name evidence="4" type="ORF">DWY99_13820</name>
</gene>
<protein>
    <submittedName>
        <fullName evidence="4">CBS domain-containing protein</fullName>
    </submittedName>
</protein>
<dbReference type="Proteomes" id="UP000284751">
    <property type="component" value="Unassembled WGS sequence"/>
</dbReference>
<dbReference type="SUPFAM" id="SSF54631">
    <property type="entry name" value="CBS-domain pair"/>
    <property type="match status" value="1"/>
</dbReference>
<dbReference type="PANTHER" id="PTHR43080">
    <property type="entry name" value="CBS DOMAIN-CONTAINING PROTEIN CBSX3, MITOCHONDRIAL"/>
    <property type="match status" value="1"/>
</dbReference>
<proteinExistence type="predicted"/>
<dbReference type="InterPro" id="IPR046342">
    <property type="entry name" value="CBS_dom_sf"/>
</dbReference>
<accession>A0A412ASE7</accession>
<evidence type="ECO:0000259" key="3">
    <source>
        <dbReference type="PROSITE" id="PS51371"/>
    </source>
</evidence>
<reference evidence="4 5" key="1">
    <citation type="submission" date="2018-08" db="EMBL/GenBank/DDBJ databases">
        <title>A genome reference for cultivated species of the human gut microbiota.</title>
        <authorList>
            <person name="Zou Y."/>
            <person name="Xue W."/>
            <person name="Luo G."/>
        </authorList>
    </citation>
    <scope>NUCLEOTIDE SEQUENCE [LARGE SCALE GENOMIC DNA]</scope>
    <source>
        <strain evidence="4 5">AF28-26</strain>
    </source>
</reference>
<keyword evidence="1 2" id="KW-0129">CBS domain</keyword>
<dbReference type="EMBL" id="QRTC01000089">
    <property type="protein sequence ID" value="RGQ33966.1"/>
    <property type="molecule type" value="Genomic_DNA"/>
</dbReference>
<dbReference type="PROSITE" id="PS51371">
    <property type="entry name" value="CBS"/>
    <property type="match status" value="2"/>
</dbReference>
<evidence type="ECO:0000256" key="1">
    <source>
        <dbReference type="ARBA" id="ARBA00023122"/>
    </source>
</evidence>
<comment type="caution">
    <text evidence="4">The sequence shown here is derived from an EMBL/GenBank/DDBJ whole genome shotgun (WGS) entry which is preliminary data.</text>
</comment>
<feature type="domain" description="CBS" evidence="3">
    <location>
        <begin position="74"/>
        <end position="130"/>
    </location>
</feature>
<sequence length="149" mass="15790">MQETVNDVMSKKVVAVLPGDTLEEAARLMKEHDVGVLPVVSGGELKGLVTDRDIVLQCVAAGKEPSQVKAYQIMTKDVVSVSPGQTVSEAARLMGKEQIRRLPVLKDGVIDGMISMADIARRHAGPEVAAAISEISEPFSGIAGAVRTR</sequence>
<evidence type="ECO:0000313" key="4">
    <source>
        <dbReference type="EMBL" id="RGQ33966.1"/>
    </source>
</evidence>
<dbReference type="InterPro" id="IPR051257">
    <property type="entry name" value="Diverse_CBS-Domain"/>
</dbReference>
<dbReference type="InterPro" id="IPR000644">
    <property type="entry name" value="CBS_dom"/>
</dbReference>
<dbReference type="Gene3D" id="3.10.580.10">
    <property type="entry name" value="CBS-domain"/>
    <property type="match status" value="1"/>
</dbReference>
<dbReference type="Pfam" id="PF00571">
    <property type="entry name" value="CBS"/>
    <property type="match status" value="2"/>
</dbReference>
<feature type="domain" description="CBS" evidence="3">
    <location>
        <begin position="9"/>
        <end position="66"/>
    </location>
</feature>
<dbReference type="AlphaFoldDB" id="A0A412ASE7"/>
<dbReference type="CDD" id="cd04622">
    <property type="entry name" value="CBS_pair_HRP1_like"/>
    <property type="match status" value="1"/>
</dbReference>
<dbReference type="PANTHER" id="PTHR43080:SF2">
    <property type="entry name" value="CBS DOMAIN-CONTAINING PROTEIN"/>
    <property type="match status" value="1"/>
</dbReference>
<evidence type="ECO:0000256" key="2">
    <source>
        <dbReference type="PROSITE-ProRule" id="PRU00703"/>
    </source>
</evidence>
<evidence type="ECO:0000313" key="5">
    <source>
        <dbReference type="Proteomes" id="UP000284751"/>
    </source>
</evidence>
<organism evidence="4 5">
    <name type="scientific">[Clostridium] leptum</name>
    <dbReference type="NCBI Taxonomy" id="1535"/>
    <lineage>
        <taxon>Bacteria</taxon>
        <taxon>Bacillati</taxon>
        <taxon>Bacillota</taxon>
        <taxon>Clostridia</taxon>
        <taxon>Eubacteriales</taxon>
        <taxon>Oscillospiraceae</taxon>
        <taxon>Oscillospiraceae incertae sedis</taxon>
    </lineage>
</organism>
<name>A0A412ASE7_9FIRM</name>
<dbReference type="SMART" id="SM00116">
    <property type="entry name" value="CBS"/>
    <property type="match status" value="2"/>
</dbReference>